<evidence type="ECO:0000313" key="3">
    <source>
        <dbReference type="EMBL" id="KMO74471.1"/>
    </source>
</evidence>
<feature type="region of interest" description="Disordered" evidence="1">
    <location>
        <begin position="23"/>
        <end position="49"/>
    </location>
</feature>
<protein>
    <recommendedName>
        <fullName evidence="2">DUF732 domain-containing protein</fullName>
    </recommendedName>
</protein>
<dbReference type="InterPro" id="IPR007969">
    <property type="entry name" value="DUF732"/>
</dbReference>
<dbReference type="EMBL" id="JYNU01000022">
    <property type="protein sequence ID" value="KMO74471.1"/>
    <property type="molecule type" value="Genomic_DNA"/>
</dbReference>
<gene>
    <name evidence="3" type="ORF">MOBUDSM44075_03571</name>
</gene>
<sequence length="146" mass="14843">MLVASSWLAGCGAADEMVAGPASEIEPSPVHGQGGAQLPGQPAPGNTSNALVVTPREQAYLDALRSAGVTPSSDLAALSIGSYVCQARAARQTDQAVWDFVAPLVRNDASEPTSEGVMSSGGAPPSASHLHAETADYIRIATDQLC</sequence>
<evidence type="ECO:0000259" key="2">
    <source>
        <dbReference type="Pfam" id="PF05305"/>
    </source>
</evidence>
<dbReference type="Proteomes" id="UP000036313">
    <property type="component" value="Unassembled WGS sequence"/>
</dbReference>
<evidence type="ECO:0000256" key="1">
    <source>
        <dbReference type="SAM" id="MobiDB-lite"/>
    </source>
</evidence>
<dbReference type="Pfam" id="PF05305">
    <property type="entry name" value="DUF732"/>
    <property type="match status" value="1"/>
</dbReference>
<dbReference type="PATRIC" id="fig|1807.14.peg.3594"/>
<reference evidence="3 4" key="1">
    <citation type="journal article" date="2015" name="Genome Biol. Evol.">
        <title>Characterization of Three Mycobacterium spp. with Potential Use in Bioremediation by Genome Sequencing and Comparative Genomics.</title>
        <authorList>
            <person name="Das S."/>
            <person name="Pettersson B.M."/>
            <person name="Behra P.R."/>
            <person name="Ramesh M."/>
            <person name="Dasgupta S."/>
            <person name="Bhattacharya A."/>
            <person name="Kirsebom L.A."/>
        </authorList>
    </citation>
    <scope>NUCLEOTIDE SEQUENCE [LARGE SCALE GENOMIC DNA]</scope>
    <source>
        <strain evidence="3 4">DSM 44075</strain>
    </source>
</reference>
<comment type="caution">
    <text evidence="3">The sequence shown here is derived from an EMBL/GenBank/DDBJ whole genome shotgun (WGS) entry which is preliminary data.</text>
</comment>
<proteinExistence type="predicted"/>
<feature type="region of interest" description="Disordered" evidence="1">
    <location>
        <begin position="110"/>
        <end position="130"/>
    </location>
</feature>
<dbReference type="AlphaFoldDB" id="A0A0J6YP87"/>
<feature type="domain" description="DUF732" evidence="2">
    <location>
        <begin position="57"/>
        <end position="103"/>
    </location>
</feature>
<evidence type="ECO:0000313" key="4">
    <source>
        <dbReference type="Proteomes" id="UP000036313"/>
    </source>
</evidence>
<accession>A0A0J6YP87</accession>
<organism evidence="3 4">
    <name type="scientific">Mycolicibacterium obuense</name>
    <dbReference type="NCBI Taxonomy" id="1807"/>
    <lineage>
        <taxon>Bacteria</taxon>
        <taxon>Bacillati</taxon>
        <taxon>Actinomycetota</taxon>
        <taxon>Actinomycetes</taxon>
        <taxon>Mycobacteriales</taxon>
        <taxon>Mycobacteriaceae</taxon>
        <taxon>Mycolicibacterium</taxon>
    </lineage>
</organism>
<name>A0A0J6YP87_9MYCO</name>